<comment type="caution">
    <text evidence="2">The sequence shown here is derived from an EMBL/GenBank/DDBJ whole genome shotgun (WGS) entry which is preliminary data.</text>
</comment>
<feature type="region of interest" description="Disordered" evidence="1">
    <location>
        <begin position="162"/>
        <end position="196"/>
    </location>
</feature>
<feature type="compositionally biased region" description="Basic and acidic residues" evidence="1">
    <location>
        <begin position="474"/>
        <end position="491"/>
    </location>
</feature>
<dbReference type="GO" id="GO:0045892">
    <property type="term" value="P:negative regulation of DNA-templated transcription"/>
    <property type="evidence" value="ECO:0007669"/>
    <property type="project" value="InterPro"/>
</dbReference>
<feature type="compositionally biased region" description="Polar residues" evidence="1">
    <location>
        <begin position="538"/>
        <end position="587"/>
    </location>
</feature>
<gene>
    <name evidence="2" type="ORF">EJB05_32707</name>
</gene>
<dbReference type="PANTHER" id="PTHR35504:SF1">
    <property type="entry name" value="PROTEIN EMBRYONIC FLOWER 1"/>
    <property type="match status" value="1"/>
</dbReference>
<feature type="compositionally biased region" description="Low complexity" evidence="1">
    <location>
        <begin position="358"/>
        <end position="371"/>
    </location>
</feature>
<protein>
    <submittedName>
        <fullName evidence="2">Uncharacterized protein</fullName>
    </submittedName>
</protein>
<dbReference type="GO" id="GO:0009910">
    <property type="term" value="P:negative regulation of flower development"/>
    <property type="evidence" value="ECO:0007669"/>
    <property type="project" value="InterPro"/>
</dbReference>
<evidence type="ECO:0000313" key="2">
    <source>
        <dbReference type="EMBL" id="TVU22982.1"/>
    </source>
</evidence>
<accession>A0A5J9UH58</accession>
<dbReference type="AlphaFoldDB" id="A0A5J9UH58"/>
<dbReference type="Proteomes" id="UP000324897">
    <property type="component" value="Unassembled WGS sequence"/>
</dbReference>
<feature type="compositionally biased region" description="Polar residues" evidence="1">
    <location>
        <begin position="322"/>
        <end position="335"/>
    </location>
</feature>
<organism evidence="2 3">
    <name type="scientific">Eragrostis curvula</name>
    <name type="common">weeping love grass</name>
    <dbReference type="NCBI Taxonomy" id="38414"/>
    <lineage>
        <taxon>Eukaryota</taxon>
        <taxon>Viridiplantae</taxon>
        <taxon>Streptophyta</taxon>
        <taxon>Embryophyta</taxon>
        <taxon>Tracheophyta</taxon>
        <taxon>Spermatophyta</taxon>
        <taxon>Magnoliopsida</taxon>
        <taxon>Liliopsida</taxon>
        <taxon>Poales</taxon>
        <taxon>Poaceae</taxon>
        <taxon>PACMAD clade</taxon>
        <taxon>Chloridoideae</taxon>
        <taxon>Eragrostideae</taxon>
        <taxon>Eragrostidinae</taxon>
        <taxon>Eragrostis</taxon>
    </lineage>
</organism>
<feature type="region of interest" description="Disordered" evidence="1">
    <location>
        <begin position="519"/>
        <end position="587"/>
    </location>
</feature>
<dbReference type="GO" id="GO:0048367">
    <property type="term" value="P:shoot system development"/>
    <property type="evidence" value="ECO:0007669"/>
    <property type="project" value="InterPro"/>
</dbReference>
<feature type="region of interest" description="Disordered" evidence="1">
    <location>
        <begin position="322"/>
        <end position="427"/>
    </location>
</feature>
<sequence>MERPAATRTRALEAVAEPGDRPVEHQCNHFSIRLAESFIPLNIYCYLLFTRAHVDTGVHLNMHGIMLLHLRRRIQNFTLCPRIFGKKQQQDEHHNLCPISVPKFRRWNCSGCLDKVKVGDRTISIAVSTKRDSNNDGCSISFVRSVRPTSVGYTRLFPCTQRSSQGHEAGGSDFPKSTQECNSKCNSPSGSKGALTEMDVDPATKESQEAPNNLDAVENISNDASVDVSVLPDVPQMISSTTGNGAKELQEPVINLDVMENISNGASVDISGLPDIAQMISTTAGNGTKELQESPGNLDVVTNISNGILVGDTLEAPQMLSSKSENGTHNLSSLKSYEVPNEDENERVDDVLIGDSSAPNVAKPAEPNAKPAEPKGSEPISGHNGSQVRNRGSRQAASKRNAGSGSKKKNNVSTNLSGISDPKFCQRKRKRTRLLSELIETHQMGGPTNSIDVDHARVDELCESDTGKMSLEVDRDNDTSVSKQKAEETESRTVQNSTMLRVDDVHDQSSLMNWLKRSHKKVRTERKESGDGNVDSFVVSNSTPGISSDNLHQDSLPSAGNWSQEKAPSTTNAKHGNGNMQNHSQGPNMLKENALCQEDEPGNSKQMFLSMGESEILVKRKVPSTVNAKHGGAKSGSIIAKKKMRREDHKGHTASENTQRRCLSKVSLGKRGSHNVSGTHDQKMAMDKKKQKLQVLEKQAEIDDIPMDVVELLARHQRERQLMTDADSLETSHTRPTAEDCAQMAANKDGSIDASTVLDTNFLESLTSQRKQKLSVHASSSTKAANLHPLEEPYAQMSVQGHAVSNTQASDRQMQNSLLAHAASITEAVHVYPPKLRIPDILMCTEEQQTHSHMDKEVTIACASPTFSHHGIAEVPTRSLGTNRTKKLMWDSFKTGSRNSLASSYCAPFRSGFQEVGSTSPRVFGASNNYPTYPPATVEHYTKKAVNQAPLRNQAMEAGRLYDQRIAGQPGLYPRETMPASHLLRLMDSSTASGFTNRNRMAFEASASQYVQNQYKASPSILYGAEKFPLTTEDFSRHQVQQNLHRPLRPHPRVGVLGSLLQQEIANLPEHRGTHTGYRVGMYNGIAPIDSNRKENCEALNSGILSARWNALQSAANPEYLSPRYSEAQSWSRGTGKVVHPLDKLVRQDICQTNRNPADFTTISDKNEYMISL</sequence>
<dbReference type="EMBL" id="RWGY01000026">
    <property type="protein sequence ID" value="TVU22982.1"/>
    <property type="molecule type" value="Genomic_DNA"/>
</dbReference>
<feature type="compositionally biased region" description="Polar residues" evidence="1">
    <location>
        <begin position="383"/>
        <end position="404"/>
    </location>
</feature>
<evidence type="ECO:0000256" key="1">
    <source>
        <dbReference type="SAM" id="MobiDB-lite"/>
    </source>
</evidence>
<reference evidence="2 3" key="1">
    <citation type="journal article" date="2019" name="Sci. Rep.">
        <title>A high-quality genome of Eragrostis curvula grass provides insights into Poaceae evolution and supports new strategies to enhance forage quality.</title>
        <authorList>
            <person name="Carballo J."/>
            <person name="Santos B.A.C.M."/>
            <person name="Zappacosta D."/>
            <person name="Garbus I."/>
            <person name="Selva J.P."/>
            <person name="Gallo C.A."/>
            <person name="Diaz A."/>
            <person name="Albertini E."/>
            <person name="Caccamo M."/>
            <person name="Echenique V."/>
        </authorList>
    </citation>
    <scope>NUCLEOTIDE SEQUENCE [LARGE SCALE GENOMIC DNA]</scope>
    <source>
        <strain evidence="3">cv. Victoria</strain>
        <tissue evidence="2">Leaf</tissue>
    </source>
</reference>
<feature type="region of interest" description="Disordered" evidence="1">
    <location>
        <begin position="474"/>
        <end position="494"/>
    </location>
</feature>
<dbReference type="PANTHER" id="PTHR35504">
    <property type="entry name" value="PROTEIN EMBRYONIC FLOWER 1"/>
    <property type="match status" value="1"/>
</dbReference>
<dbReference type="OrthoDB" id="754229at2759"/>
<evidence type="ECO:0000313" key="3">
    <source>
        <dbReference type="Proteomes" id="UP000324897"/>
    </source>
</evidence>
<feature type="compositionally biased region" description="Polar residues" evidence="1">
    <location>
        <begin position="175"/>
        <end position="190"/>
    </location>
</feature>
<keyword evidence="3" id="KW-1185">Reference proteome</keyword>
<name>A0A5J9UH58_9POAL</name>
<dbReference type="InterPro" id="IPR034583">
    <property type="entry name" value="EMF1"/>
</dbReference>
<proteinExistence type="predicted"/>
<dbReference type="Gramene" id="TVU22982">
    <property type="protein sequence ID" value="TVU22982"/>
    <property type="gene ID" value="EJB05_32707"/>
</dbReference>